<dbReference type="STRING" id="1403537.Q428_00155"/>
<sequence>MRRAQESDSKELVSMSIKMGGESDNLTFGIDDYYLTDDQHKILISNIKQRDNCLYIVAVLNNKIVGSLSFLAFQRRRMMHRGDLGIAVLKDYWSLGIGTALMDYFFKWAYSNGTIKKIDLQVREDNITAINLYNKFGFKIEGKISRGMNVDNKYYDIYYMGKNI</sequence>
<dbReference type="InterPro" id="IPR000182">
    <property type="entry name" value="GNAT_dom"/>
</dbReference>
<dbReference type="PROSITE" id="PS51186">
    <property type="entry name" value="GNAT"/>
    <property type="match status" value="1"/>
</dbReference>
<gene>
    <name evidence="3" type="ORF">Q428_00155</name>
</gene>
<protein>
    <submittedName>
        <fullName evidence="3">Acetyltransferase</fullName>
    </submittedName>
</protein>
<dbReference type="AlphaFoldDB" id="A0A017RYT8"/>
<dbReference type="SUPFAM" id="SSF55729">
    <property type="entry name" value="Acyl-CoA N-acyltransferases (Nat)"/>
    <property type="match status" value="1"/>
</dbReference>
<dbReference type="PANTHER" id="PTHR43415:SF3">
    <property type="entry name" value="GNAT-FAMILY ACETYLTRANSFERASE"/>
    <property type="match status" value="1"/>
</dbReference>
<dbReference type="Proteomes" id="UP000019681">
    <property type="component" value="Unassembled WGS sequence"/>
</dbReference>
<dbReference type="PANTHER" id="PTHR43415">
    <property type="entry name" value="SPERMIDINE N(1)-ACETYLTRANSFERASE"/>
    <property type="match status" value="1"/>
</dbReference>
<keyword evidence="1" id="KW-0812">Transmembrane</keyword>
<feature type="domain" description="N-acetyltransferase" evidence="2">
    <location>
        <begin position="1"/>
        <end position="164"/>
    </location>
</feature>
<dbReference type="Gene3D" id="3.40.630.30">
    <property type="match status" value="1"/>
</dbReference>
<proteinExistence type="predicted"/>
<reference evidence="3 4" key="1">
    <citation type="journal article" date="2014" name="Genome Announc.">
        <title>Draft Genome Sequence of Fervidicella metallireducens Strain AeBT, an Iron-Reducing Thermoanaerobe from the Great Artesian Basin.</title>
        <authorList>
            <person name="Patel B.K."/>
        </authorList>
    </citation>
    <scope>NUCLEOTIDE SEQUENCE [LARGE SCALE GENOMIC DNA]</scope>
    <source>
        <strain evidence="3 4">AeB</strain>
    </source>
</reference>
<name>A0A017RYT8_9CLOT</name>
<evidence type="ECO:0000313" key="3">
    <source>
        <dbReference type="EMBL" id="EYE89761.1"/>
    </source>
</evidence>
<dbReference type="Pfam" id="PF00583">
    <property type="entry name" value="Acetyltransf_1"/>
    <property type="match status" value="1"/>
</dbReference>
<accession>A0A017RYT8</accession>
<dbReference type="EMBL" id="AZQP01000001">
    <property type="protein sequence ID" value="EYE89761.1"/>
    <property type="molecule type" value="Genomic_DNA"/>
</dbReference>
<dbReference type="CDD" id="cd04301">
    <property type="entry name" value="NAT_SF"/>
    <property type="match status" value="1"/>
</dbReference>
<dbReference type="GO" id="GO:0016747">
    <property type="term" value="F:acyltransferase activity, transferring groups other than amino-acyl groups"/>
    <property type="evidence" value="ECO:0007669"/>
    <property type="project" value="InterPro"/>
</dbReference>
<feature type="transmembrane region" description="Helical" evidence="1">
    <location>
        <begin position="53"/>
        <end position="72"/>
    </location>
</feature>
<keyword evidence="3" id="KW-0808">Transferase</keyword>
<evidence type="ECO:0000256" key="1">
    <source>
        <dbReference type="SAM" id="Phobius"/>
    </source>
</evidence>
<evidence type="ECO:0000313" key="4">
    <source>
        <dbReference type="Proteomes" id="UP000019681"/>
    </source>
</evidence>
<dbReference type="InterPro" id="IPR016181">
    <property type="entry name" value="Acyl_CoA_acyltransferase"/>
</dbReference>
<keyword evidence="1" id="KW-1133">Transmembrane helix</keyword>
<evidence type="ECO:0000259" key="2">
    <source>
        <dbReference type="PROSITE" id="PS51186"/>
    </source>
</evidence>
<keyword evidence="4" id="KW-1185">Reference proteome</keyword>
<organism evidence="3 4">
    <name type="scientific">Fervidicella metallireducens AeB</name>
    <dbReference type="NCBI Taxonomy" id="1403537"/>
    <lineage>
        <taxon>Bacteria</taxon>
        <taxon>Bacillati</taxon>
        <taxon>Bacillota</taxon>
        <taxon>Clostridia</taxon>
        <taxon>Eubacteriales</taxon>
        <taxon>Clostridiaceae</taxon>
        <taxon>Fervidicella</taxon>
    </lineage>
</organism>
<comment type="caution">
    <text evidence="3">The sequence shown here is derived from an EMBL/GenBank/DDBJ whole genome shotgun (WGS) entry which is preliminary data.</text>
</comment>
<keyword evidence="1" id="KW-0472">Membrane</keyword>